<dbReference type="AlphaFoldDB" id="A0A816K3W3"/>
<gene>
    <name evidence="1" type="ORF">DARMORV10_C02P27020.1</name>
</gene>
<name>A0A816K3W3_BRANA</name>
<dbReference type="Proteomes" id="UP001295469">
    <property type="component" value="Chromosome C02"/>
</dbReference>
<evidence type="ECO:0000313" key="1">
    <source>
        <dbReference type="EMBL" id="CAF1906813.1"/>
    </source>
</evidence>
<organism evidence="1">
    <name type="scientific">Brassica napus</name>
    <name type="common">Rape</name>
    <dbReference type="NCBI Taxonomy" id="3708"/>
    <lineage>
        <taxon>Eukaryota</taxon>
        <taxon>Viridiplantae</taxon>
        <taxon>Streptophyta</taxon>
        <taxon>Embryophyta</taxon>
        <taxon>Tracheophyta</taxon>
        <taxon>Spermatophyta</taxon>
        <taxon>Magnoliopsida</taxon>
        <taxon>eudicotyledons</taxon>
        <taxon>Gunneridae</taxon>
        <taxon>Pentapetalae</taxon>
        <taxon>rosids</taxon>
        <taxon>malvids</taxon>
        <taxon>Brassicales</taxon>
        <taxon>Brassicaceae</taxon>
        <taxon>Brassiceae</taxon>
        <taxon>Brassica</taxon>
    </lineage>
</organism>
<accession>A0A816K3W3</accession>
<dbReference type="EMBL" id="HG994366">
    <property type="protein sequence ID" value="CAF1906813.1"/>
    <property type="molecule type" value="Genomic_DNA"/>
</dbReference>
<sequence length="53" mass="6214">IVLDILQSTLILWLCIRYSWYSTIEFLQVNRSLSHECNLIGGLHYSIVIYTVL</sequence>
<proteinExistence type="predicted"/>
<protein>
    <submittedName>
        <fullName evidence="1">(rape) hypothetical protein</fullName>
    </submittedName>
</protein>
<reference evidence="1" key="1">
    <citation type="submission" date="2021-01" db="EMBL/GenBank/DDBJ databases">
        <authorList>
            <consortium name="Genoscope - CEA"/>
            <person name="William W."/>
        </authorList>
    </citation>
    <scope>NUCLEOTIDE SEQUENCE</scope>
</reference>
<feature type="non-terminal residue" evidence="1">
    <location>
        <position position="1"/>
    </location>
</feature>